<dbReference type="Gene3D" id="3.40.50.300">
    <property type="entry name" value="P-loop containing nucleotide triphosphate hydrolases"/>
    <property type="match status" value="2"/>
</dbReference>
<comment type="caution">
    <text evidence="2">The sequence shown here is derived from an EMBL/GenBank/DDBJ whole genome shotgun (WGS) entry which is preliminary data.</text>
</comment>
<dbReference type="InterPro" id="IPR051162">
    <property type="entry name" value="T4SS_component"/>
</dbReference>
<name>A0ABT4RD10_9ACTN</name>
<dbReference type="PANTHER" id="PTHR30121">
    <property type="entry name" value="UNCHARACTERIZED PROTEIN YJGR-RELATED"/>
    <property type="match status" value="1"/>
</dbReference>
<accession>A0ABT4RD10</accession>
<evidence type="ECO:0000259" key="1">
    <source>
        <dbReference type="SMART" id="SM00382"/>
    </source>
</evidence>
<evidence type="ECO:0000313" key="2">
    <source>
        <dbReference type="EMBL" id="MDA0136400.1"/>
    </source>
</evidence>
<dbReference type="Proteomes" id="UP001147700">
    <property type="component" value="Unassembled WGS sequence"/>
</dbReference>
<organism evidence="2 3">
    <name type="scientific">Solirubrobacter deserti</name>
    <dbReference type="NCBI Taxonomy" id="2282478"/>
    <lineage>
        <taxon>Bacteria</taxon>
        <taxon>Bacillati</taxon>
        <taxon>Actinomycetota</taxon>
        <taxon>Thermoleophilia</taxon>
        <taxon>Solirubrobacterales</taxon>
        <taxon>Solirubrobacteraceae</taxon>
        <taxon>Solirubrobacter</taxon>
    </lineage>
</organism>
<proteinExistence type="predicted"/>
<reference evidence="2" key="1">
    <citation type="submission" date="2022-10" db="EMBL/GenBank/DDBJ databases">
        <title>The WGS of Solirubrobacter sp. CPCC 204708.</title>
        <authorList>
            <person name="Jiang Z."/>
        </authorList>
    </citation>
    <scope>NUCLEOTIDE SEQUENCE</scope>
    <source>
        <strain evidence="2">CPCC 204708</strain>
    </source>
</reference>
<dbReference type="PANTHER" id="PTHR30121:SF6">
    <property type="entry name" value="SLR6007 PROTEIN"/>
    <property type="match status" value="1"/>
</dbReference>
<dbReference type="SMART" id="SM00382">
    <property type="entry name" value="AAA"/>
    <property type="match status" value="1"/>
</dbReference>
<keyword evidence="2" id="KW-0067">ATP-binding</keyword>
<dbReference type="RefSeq" id="WP_202955447.1">
    <property type="nucleotide sequence ID" value="NZ_JAPCID010000003.1"/>
</dbReference>
<gene>
    <name evidence="2" type="ORF">OJ962_02750</name>
</gene>
<dbReference type="SUPFAM" id="SSF52540">
    <property type="entry name" value="P-loop containing nucleoside triphosphate hydrolases"/>
    <property type="match status" value="1"/>
</dbReference>
<dbReference type="InterPro" id="IPR027417">
    <property type="entry name" value="P-loop_NTPase"/>
</dbReference>
<feature type="domain" description="AAA+ ATPase" evidence="1">
    <location>
        <begin position="455"/>
        <end position="732"/>
    </location>
</feature>
<dbReference type="InterPro" id="IPR003593">
    <property type="entry name" value="AAA+_ATPase"/>
</dbReference>
<dbReference type="EMBL" id="JAPCID010000003">
    <property type="protein sequence ID" value="MDA0136400.1"/>
    <property type="molecule type" value="Genomic_DNA"/>
</dbReference>
<protein>
    <submittedName>
        <fullName evidence="2">ATP-binding protein</fullName>
    </submittedName>
</protein>
<dbReference type="Pfam" id="PF12846">
    <property type="entry name" value="AAA_10"/>
    <property type="match status" value="1"/>
</dbReference>
<sequence>MTRFPLRYAHQNILVGQGDARAALFRVDTVSYPFLAVADKREWLRRPARFAFAVEADFSLWRVCRAYPAAGYADQAMALLDERGQSAAAWRAYLNGHEAHLRELRSFTPEVYLAVSLPSQRSAGVDRMRRRIEGLFGVEHPVPIPASDIDALVAAEERAFRRAEAALPVRRATTRELQWLLRRAASRGVAEPALDDHWEPSALIVETAYGQPAYEPLGTDIVRHCNAPVFEQDRALVVDAEAGRTHQAMLGMGALPEESEFPGGAELLFSPLEALPFPVDVVLHARWLGNREAISRVRRRIVDADVAFSEQLQSTHGPLSYVAEENRALARELDAYLQSHERPPLLNVAISLAVGAPSEGELEQRVEALVHRYGTVALHRPLGLQPALFLDHLPRADGGTVRDYADVLTIEQFGALMPIGTHQAGSERGVLIGRTLAGGARPVRFDVTEASRAGRPPSILLAGTLGSGKTIAAELLAFQAERRGSLVVDVDPKPDHNLEGLPELDGRVHVIELSGDDRYRGLLDPLSVAPESLREDLASSYLVDLLPQSPPAWETQVRKAVRQAIESPAPSCLRVLELLLASSDSDARAAGEALSVWADSGVARLGFGDGDRARVAAQRPVTTIKARGLSLPAPGIARGDYDQAERLGVATLKLIAAYAMRLVAGDRSVHKVVLFDEAWFLLASRDGRRLIDRLNRLGRAENATLILATQQLTDVGEIENLIGTRFIFGQETAAEARRALELLGLDPEDRALVERVRSYRRGRCLMRDIDDRVAELQIETVHEHLLRILDTSPGARPVLEAAA</sequence>
<keyword evidence="2" id="KW-0547">Nucleotide-binding</keyword>
<keyword evidence="3" id="KW-1185">Reference proteome</keyword>
<evidence type="ECO:0000313" key="3">
    <source>
        <dbReference type="Proteomes" id="UP001147700"/>
    </source>
</evidence>
<dbReference type="GO" id="GO:0005524">
    <property type="term" value="F:ATP binding"/>
    <property type="evidence" value="ECO:0007669"/>
    <property type="project" value="UniProtKB-KW"/>
</dbReference>